<feature type="transmembrane region" description="Helical" evidence="1">
    <location>
        <begin position="84"/>
        <end position="105"/>
    </location>
</feature>
<sequence>MSQKEYLDLLRYYLRKLPDNVVEDIIADYEEHFRLGKEAGKSEGVISAELGSPIEIARDFKASEYQFTPREPGKTSSGSQVGKVLLLVLGLLVLSPVILTILSLVFAVFATVLSLIVAAVVSFFAIGSSLFLKGLGFATPWAQLNVSLHPLTQIFTSLACLCLGLLSLVIFLYFLKFIYSICKRIFVAIHWEIKKRRARR</sequence>
<dbReference type="RefSeq" id="WP_052099115.1">
    <property type="nucleotide sequence ID" value="NZ_CAACYI010000001.1"/>
</dbReference>
<keyword evidence="1" id="KW-0812">Transmembrane</keyword>
<keyword evidence="3" id="KW-1185">Reference proteome</keyword>
<dbReference type="AlphaFoldDB" id="A0A8H2M6A7"/>
<proteinExistence type="predicted"/>
<gene>
    <name evidence="2" type="ORF">NCTC13150_01255</name>
</gene>
<evidence type="ECO:0000313" key="3">
    <source>
        <dbReference type="Proteomes" id="UP000377798"/>
    </source>
</evidence>
<reference evidence="2 3" key="1">
    <citation type="submission" date="2019-02" db="EMBL/GenBank/DDBJ databases">
        <authorList>
            <consortium name="Pathogen Informatics"/>
        </authorList>
    </citation>
    <scope>NUCLEOTIDE SEQUENCE [LARGE SCALE GENOMIC DNA]</scope>
    <source>
        <strain evidence="2 3">3012STDY7089603</strain>
    </source>
</reference>
<evidence type="ECO:0000256" key="1">
    <source>
        <dbReference type="SAM" id="Phobius"/>
    </source>
</evidence>
<protein>
    <submittedName>
        <fullName evidence="2">Predicted membrane protein</fullName>
    </submittedName>
</protein>
<dbReference type="EMBL" id="CAACYI010000001">
    <property type="protein sequence ID" value="VFB16703.1"/>
    <property type="molecule type" value="Genomic_DNA"/>
</dbReference>
<dbReference type="Proteomes" id="UP000377798">
    <property type="component" value="Unassembled WGS sequence"/>
</dbReference>
<evidence type="ECO:0000313" key="2">
    <source>
        <dbReference type="EMBL" id="VFB16703.1"/>
    </source>
</evidence>
<comment type="caution">
    <text evidence="2">The sequence shown here is derived from an EMBL/GenBank/DDBJ whole genome shotgun (WGS) entry which is preliminary data.</text>
</comment>
<dbReference type="Pfam" id="PF22564">
    <property type="entry name" value="HAAS"/>
    <property type="match status" value="1"/>
</dbReference>
<accession>A0A8H2M6A7</accession>
<feature type="transmembrane region" description="Helical" evidence="1">
    <location>
        <begin position="152"/>
        <end position="175"/>
    </location>
</feature>
<name>A0A8H2M6A7_9FIRM</name>
<keyword evidence="1" id="KW-1133">Transmembrane helix</keyword>
<keyword evidence="1" id="KW-0472">Membrane</keyword>
<organism evidence="2 3">
    <name type="scientific">Urinicoccus massiliensis</name>
    <dbReference type="NCBI Taxonomy" id="1723382"/>
    <lineage>
        <taxon>Bacteria</taxon>
        <taxon>Bacillati</taxon>
        <taxon>Bacillota</taxon>
        <taxon>Tissierellia</taxon>
        <taxon>Tissierellales</taxon>
        <taxon>Peptoniphilaceae</taxon>
        <taxon>Urinicoccus</taxon>
    </lineage>
</organism>
<feature type="transmembrane region" description="Helical" evidence="1">
    <location>
        <begin position="112"/>
        <end position="132"/>
    </location>
</feature>